<proteinExistence type="predicted"/>
<dbReference type="PaxDb" id="2903-EOD11563"/>
<dbReference type="Proteomes" id="UP000013827">
    <property type="component" value="Unassembled WGS sequence"/>
</dbReference>
<dbReference type="EnsemblProtists" id="EOD11563">
    <property type="protein sequence ID" value="EOD11563"/>
    <property type="gene ID" value="EMIHUDRAFT_437554"/>
</dbReference>
<dbReference type="InterPro" id="IPR013857">
    <property type="entry name" value="NADH-UbQ_OxRdtase-assoc_prot30"/>
</dbReference>
<name>A0A0D3IJX8_EMIH1</name>
<dbReference type="AlphaFoldDB" id="A0A0D3IJX8"/>
<feature type="domain" description="NADH:ubiquinone oxidoreductase intermediate-associated protein 30" evidence="1">
    <location>
        <begin position="23"/>
        <end position="197"/>
    </location>
</feature>
<evidence type="ECO:0000313" key="2">
    <source>
        <dbReference type="EnsemblProtists" id="EOD11563"/>
    </source>
</evidence>
<accession>A0A0D3IJX8</accession>
<sequence length="224" mass="23401">MLSVLLPLPHAYVPLVTFDGAASTTHKFTTESDPVMGGRSTSSWHLTKDAAGTPIGRFSGVCRIVPSLRAPGFVFALTGSPLLSSFPDASAEDGLLLKLKNAAGNVTDGYKFAFCDSRINPYRCQFGTFKADLKLAPASAAAAPQTLFVPWSRFSDKWSPATGEHTAEQPPKPSSLASITQLQVWVEGVAGEFALDVYEVGAGKASDLDGAPPAVSQTAAALAA</sequence>
<reference evidence="3" key="1">
    <citation type="journal article" date="2013" name="Nature">
        <title>Pan genome of the phytoplankton Emiliania underpins its global distribution.</title>
        <authorList>
            <person name="Read B.A."/>
            <person name="Kegel J."/>
            <person name="Klute M.J."/>
            <person name="Kuo A."/>
            <person name="Lefebvre S.C."/>
            <person name="Maumus F."/>
            <person name="Mayer C."/>
            <person name="Miller J."/>
            <person name="Monier A."/>
            <person name="Salamov A."/>
            <person name="Young J."/>
            <person name="Aguilar M."/>
            <person name="Claverie J.M."/>
            <person name="Frickenhaus S."/>
            <person name="Gonzalez K."/>
            <person name="Herman E.K."/>
            <person name="Lin Y.C."/>
            <person name="Napier J."/>
            <person name="Ogata H."/>
            <person name="Sarno A.F."/>
            <person name="Shmutz J."/>
            <person name="Schroeder D."/>
            <person name="de Vargas C."/>
            <person name="Verret F."/>
            <person name="von Dassow P."/>
            <person name="Valentin K."/>
            <person name="Van de Peer Y."/>
            <person name="Wheeler G."/>
            <person name="Dacks J.B."/>
            <person name="Delwiche C.F."/>
            <person name="Dyhrman S.T."/>
            <person name="Glockner G."/>
            <person name="John U."/>
            <person name="Richards T."/>
            <person name="Worden A.Z."/>
            <person name="Zhang X."/>
            <person name="Grigoriev I.V."/>
            <person name="Allen A.E."/>
            <person name="Bidle K."/>
            <person name="Borodovsky M."/>
            <person name="Bowler C."/>
            <person name="Brownlee C."/>
            <person name="Cock J.M."/>
            <person name="Elias M."/>
            <person name="Gladyshev V.N."/>
            <person name="Groth M."/>
            <person name="Guda C."/>
            <person name="Hadaegh A."/>
            <person name="Iglesias-Rodriguez M.D."/>
            <person name="Jenkins J."/>
            <person name="Jones B.M."/>
            <person name="Lawson T."/>
            <person name="Leese F."/>
            <person name="Lindquist E."/>
            <person name="Lobanov A."/>
            <person name="Lomsadze A."/>
            <person name="Malik S.B."/>
            <person name="Marsh M.E."/>
            <person name="Mackinder L."/>
            <person name="Mock T."/>
            <person name="Mueller-Roeber B."/>
            <person name="Pagarete A."/>
            <person name="Parker M."/>
            <person name="Probert I."/>
            <person name="Quesneville H."/>
            <person name="Raines C."/>
            <person name="Rensing S.A."/>
            <person name="Riano-Pachon D.M."/>
            <person name="Richier S."/>
            <person name="Rokitta S."/>
            <person name="Shiraiwa Y."/>
            <person name="Soanes D.M."/>
            <person name="van der Giezen M."/>
            <person name="Wahlund T.M."/>
            <person name="Williams B."/>
            <person name="Wilson W."/>
            <person name="Wolfe G."/>
            <person name="Wurch L.L."/>
        </authorList>
    </citation>
    <scope>NUCLEOTIDE SEQUENCE</scope>
</reference>
<dbReference type="Pfam" id="PF08547">
    <property type="entry name" value="CIA30"/>
    <property type="match status" value="1"/>
</dbReference>
<dbReference type="HOGENOM" id="CLU_1285502_0_0_1"/>
<dbReference type="GeneID" id="17257802"/>
<protein>
    <recommendedName>
        <fullName evidence="1">NADH:ubiquinone oxidoreductase intermediate-associated protein 30 domain-containing protein</fullName>
    </recommendedName>
</protein>
<keyword evidence="3" id="KW-1185">Reference proteome</keyword>
<reference evidence="2" key="2">
    <citation type="submission" date="2024-10" db="UniProtKB">
        <authorList>
            <consortium name="EnsemblProtists"/>
        </authorList>
    </citation>
    <scope>IDENTIFICATION</scope>
</reference>
<organism evidence="2 3">
    <name type="scientific">Emiliania huxleyi (strain CCMP1516)</name>
    <dbReference type="NCBI Taxonomy" id="280463"/>
    <lineage>
        <taxon>Eukaryota</taxon>
        <taxon>Haptista</taxon>
        <taxon>Haptophyta</taxon>
        <taxon>Prymnesiophyceae</taxon>
        <taxon>Isochrysidales</taxon>
        <taxon>Noelaerhabdaceae</taxon>
        <taxon>Emiliania</taxon>
    </lineage>
</organism>
<dbReference type="RefSeq" id="XP_005763992.1">
    <property type="nucleotide sequence ID" value="XM_005763935.1"/>
</dbReference>
<evidence type="ECO:0000313" key="3">
    <source>
        <dbReference type="Proteomes" id="UP000013827"/>
    </source>
</evidence>
<evidence type="ECO:0000259" key="1">
    <source>
        <dbReference type="Pfam" id="PF08547"/>
    </source>
</evidence>
<dbReference type="KEGG" id="ehx:EMIHUDRAFT_437554"/>